<dbReference type="STRING" id="906689.A0A2I0X0F4"/>
<dbReference type="Proteomes" id="UP000233837">
    <property type="component" value="Unassembled WGS sequence"/>
</dbReference>
<dbReference type="InterPro" id="IPR013087">
    <property type="entry name" value="Znf_C2H2_type"/>
</dbReference>
<dbReference type="PANTHER" id="PTHR46869">
    <property type="entry name" value="C2H2-LIKE ZINC FINGER PROTEIN"/>
    <property type="match status" value="1"/>
</dbReference>
<dbReference type="GO" id="GO:0008270">
    <property type="term" value="F:zinc ion binding"/>
    <property type="evidence" value="ECO:0007669"/>
    <property type="project" value="UniProtKB-KW"/>
</dbReference>
<keyword evidence="4" id="KW-1185">Reference proteome</keyword>
<sequence>MNGALCLLMLSRGTHSIRDILDEIPPIIERGKKVHSYPSEDEDRPFKKPKVSCFNKKIDHGDISSHVLDVGKESSSKQYDCESGMYKSCKRNNYKCPICGKAFPTGQALGGHKRSQLVEGTNSASANVISTAGINGVHSQPTWLEIAQMVSNLNLIDLDLPTPDKDN</sequence>
<dbReference type="AlphaFoldDB" id="A0A2I0X0F4"/>
<feature type="domain" description="C2H2-type" evidence="2">
    <location>
        <begin position="94"/>
        <end position="121"/>
    </location>
</feature>
<evidence type="ECO:0000313" key="3">
    <source>
        <dbReference type="EMBL" id="PKU81396.1"/>
    </source>
</evidence>
<keyword evidence="1" id="KW-0479">Metal-binding</keyword>
<evidence type="ECO:0000256" key="1">
    <source>
        <dbReference type="PROSITE-ProRule" id="PRU00042"/>
    </source>
</evidence>
<dbReference type="PANTHER" id="PTHR46869:SF6">
    <property type="entry name" value="C2H2-TYPE DOMAIN-CONTAINING PROTEIN"/>
    <property type="match status" value="1"/>
</dbReference>
<proteinExistence type="predicted"/>
<reference evidence="3 4" key="1">
    <citation type="journal article" date="2016" name="Sci. Rep.">
        <title>The Dendrobium catenatum Lindl. genome sequence provides insights into polysaccharide synthase, floral development and adaptive evolution.</title>
        <authorList>
            <person name="Zhang G.Q."/>
            <person name="Xu Q."/>
            <person name="Bian C."/>
            <person name="Tsai W.C."/>
            <person name="Yeh C.M."/>
            <person name="Liu K.W."/>
            <person name="Yoshida K."/>
            <person name="Zhang L.S."/>
            <person name="Chang S.B."/>
            <person name="Chen F."/>
            <person name="Shi Y."/>
            <person name="Su Y.Y."/>
            <person name="Zhang Y.Q."/>
            <person name="Chen L.J."/>
            <person name="Yin Y."/>
            <person name="Lin M."/>
            <person name="Huang H."/>
            <person name="Deng H."/>
            <person name="Wang Z.W."/>
            <person name="Zhu S.L."/>
            <person name="Zhao X."/>
            <person name="Deng C."/>
            <person name="Niu S.C."/>
            <person name="Huang J."/>
            <person name="Wang M."/>
            <person name="Liu G.H."/>
            <person name="Yang H.J."/>
            <person name="Xiao X.J."/>
            <person name="Hsiao Y.Y."/>
            <person name="Wu W.L."/>
            <person name="Chen Y.Y."/>
            <person name="Mitsuda N."/>
            <person name="Ohme-Takagi M."/>
            <person name="Luo Y.B."/>
            <person name="Van de Peer Y."/>
            <person name="Liu Z.J."/>
        </authorList>
    </citation>
    <scope>NUCLEOTIDE SEQUENCE [LARGE SCALE GENOMIC DNA]</scope>
    <source>
        <tissue evidence="3">The whole plant</tissue>
    </source>
</reference>
<organism evidence="3 4">
    <name type="scientific">Dendrobium catenatum</name>
    <dbReference type="NCBI Taxonomy" id="906689"/>
    <lineage>
        <taxon>Eukaryota</taxon>
        <taxon>Viridiplantae</taxon>
        <taxon>Streptophyta</taxon>
        <taxon>Embryophyta</taxon>
        <taxon>Tracheophyta</taxon>
        <taxon>Spermatophyta</taxon>
        <taxon>Magnoliopsida</taxon>
        <taxon>Liliopsida</taxon>
        <taxon>Asparagales</taxon>
        <taxon>Orchidaceae</taxon>
        <taxon>Epidendroideae</taxon>
        <taxon>Malaxideae</taxon>
        <taxon>Dendrobiinae</taxon>
        <taxon>Dendrobium</taxon>
    </lineage>
</organism>
<dbReference type="InterPro" id="IPR036236">
    <property type="entry name" value="Znf_C2H2_sf"/>
</dbReference>
<keyword evidence="1" id="KW-0862">Zinc</keyword>
<dbReference type="PROSITE" id="PS50157">
    <property type="entry name" value="ZINC_FINGER_C2H2_2"/>
    <property type="match status" value="1"/>
</dbReference>
<evidence type="ECO:0000313" key="4">
    <source>
        <dbReference type="Proteomes" id="UP000233837"/>
    </source>
</evidence>
<dbReference type="Pfam" id="PF13912">
    <property type="entry name" value="zf-C2H2_6"/>
    <property type="match status" value="1"/>
</dbReference>
<dbReference type="EMBL" id="KZ502252">
    <property type="protein sequence ID" value="PKU81396.1"/>
    <property type="molecule type" value="Genomic_DNA"/>
</dbReference>
<accession>A0A2I0X0F4</accession>
<name>A0A2I0X0F4_9ASPA</name>
<keyword evidence="1" id="KW-0863">Zinc-finger</keyword>
<protein>
    <submittedName>
        <fullName evidence="3">Zinc finger protein ZAT4</fullName>
    </submittedName>
</protein>
<evidence type="ECO:0000259" key="2">
    <source>
        <dbReference type="PROSITE" id="PS50157"/>
    </source>
</evidence>
<gene>
    <name evidence="3" type="primary">ZAT4</name>
    <name evidence="3" type="ORF">MA16_Dca023090</name>
</gene>
<dbReference type="SUPFAM" id="SSF57667">
    <property type="entry name" value="beta-beta-alpha zinc fingers"/>
    <property type="match status" value="1"/>
</dbReference>
<reference evidence="3 4" key="2">
    <citation type="journal article" date="2017" name="Nature">
        <title>The Apostasia genome and the evolution of orchids.</title>
        <authorList>
            <person name="Zhang G.Q."/>
            <person name="Liu K.W."/>
            <person name="Li Z."/>
            <person name="Lohaus R."/>
            <person name="Hsiao Y.Y."/>
            <person name="Niu S.C."/>
            <person name="Wang J.Y."/>
            <person name="Lin Y.C."/>
            <person name="Xu Q."/>
            <person name="Chen L.J."/>
            <person name="Yoshida K."/>
            <person name="Fujiwara S."/>
            <person name="Wang Z.W."/>
            <person name="Zhang Y.Q."/>
            <person name="Mitsuda N."/>
            <person name="Wang M."/>
            <person name="Liu G.H."/>
            <person name="Pecoraro L."/>
            <person name="Huang H.X."/>
            <person name="Xiao X.J."/>
            <person name="Lin M."/>
            <person name="Wu X.Y."/>
            <person name="Wu W.L."/>
            <person name="Chen Y.Y."/>
            <person name="Chang S.B."/>
            <person name="Sakamoto S."/>
            <person name="Ohme-Takagi M."/>
            <person name="Yagi M."/>
            <person name="Zeng S.J."/>
            <person name="Shen C.Y."/>
            <person name="Yeh C.M."/>
            <person name="Luo Y.B."/>
            <person name="Tsai W.C."/>
            <person name="Van de Peer Y."/>
            <person name="Liu Z.J."/>
        </authorList>
    </citation>
    <scope>NUCLEOTIDE SEQUENCE [LARGE SCALE GENOMIC DNA]</scope>
    <source>
        <tissue evidence="3">The whole plant</tissue>
    </source>
</reference>